<dbReference type="Gene3D" id="3.30.450.40">
    <property type="match status" value="1"/>
</dbReference>
<dbReference type="SMART" id="SM00267">
    <property type="entry name" value="GGDEF"/>
    <property type="match status" value="1"/>
</dbReference>
<dbReference type="Gene3D" id="3.30.70.270">
    <property type="match status" value="1"/>
</dbReference>
<dbReference type="InterPro" id="IPR029787">
    <property type="entry name" value="Nucleotide_cyclase"/>
</dbReference>
<evidence type="ECO:0000313" key="3">
    <source>
        <dbReference type="EMBL" id="HGG03634.1"/>
    </source>
</evidence>
<dbReference type="GO" id="GO:0005886">
    <property type="term" value="C:plasma membrane"/>
    <property type="evidence" value="ECO:0007669"/>
    <property type="project" value="TreeGrafter"/>
</dbReference>
<dbReference type="NCBIfam" id="TIGR00254">
    <property type="entry name" value="GGDEF"/>
    <property type="match status" value="1"/>
</dbReference>
<dbReference type="PROSITE" id="PS50887">
    <property type="entry name" value="GGDEF"/>
    <property type="match status" value="1"/>
</dbReference>
<dbReference type="CDD" id="cd01949">
    <property type="entry name" value="GGDEF"/>
    <property type="match status" value="1"/>
</dbReference>
<dbReference type="InterPro" id="IPR000014">
    <property type="entry name" value="PAS"/>
</dbReference>
<organism evidence="3">
    <name type="scientific">Planktothricoides sp. SpSt-374</name>
    <dbReference type="NCBI Taxonomy" id="2282167"/>
    <lineage>
        <taxon>Bacteria</taxon>
        <taxon>Bacillati</taxon>
        <taxon>Cyanobacteriota</taxon>
        <taxon>Cyanophyceae</taxon>
        <taxon>Oscillatoriophycideae</taxon>
        <taxon>Oscillatoriales</taxon>
        <taxon>Oscillatoriaceae</taxon>
        <taxon>Planktothricoides</taxon>
    </lineage>
</organism>
<dbReference type="PANTHER" id="PTHR45138">
    <property type="entry name" value="REGULATORY COMPONENTS OF SENSORY TRANSDUCTION SYSTEM"/>
    <property type="match status" value="1"/>
</dbReference>
<dbReference type="PROSITE" id="PS50112">
    <property type="entry name" value="PAS"/>
    <property type="match status" value="1"/>
</dbReference>
<gene>
    <name evidence="3" type="ORF">ENR15_24110</name>
</gene>
<evidence type="ECO:0000259" key="2">
    <source>
        <dbReference type="PROSITE" id="PS50887"/>
    </source>
</evidence>
<name>A0A7C3VKE2_9CYAN</name>
<dbReference type="InterPro" id="IPR043128">
    <property type="entry name" value="Rev_trsase/Diguanyl_cyclase"/>
</dbReference>
<dbReference type="SUPFAM" id="SSF55785">
    <property type="entry name" value="PYP-like sensor domain (PAS domain)"/>
    <property type="match status" value="2"/>
</dbReference>
<reference evidence="3" key="1">
    <citation type="journal article" date="2020" name="mSystems">
        <title>Genome- and Community-Level Interaction Insights into Carbon Utilization and Element Cycling Functions of Hydrothermarchaeota in Hydrothermal Sediment.</title>
        <authorList>
            <person name="Zhou Z."/>
            <person name="Liu Y."/>
            <person name="Xu W."/>
            <person name="Pan J."/>
            <person name="Luo Z.H."/>
            <person name="Li M."/>
        </authorList>
    </citation>
    <scope>NUCLEOTIDE SEQUENCE [LARGE SCALE GENOMIC DNA]</scope>
    <source>
        <strain evidence="3">SpSt-374</strain>
    </source>
</reference>
<comment type="caution">
    <text evidence="3">The sequence shown here is derived from an EMBL/GenBank/DDBJ whole genome shotgun (WGS) entry which is preliminary data.</text>
</comment>
<feature type="domain" description="PAS" evidence="1">
    <location>
        <begin position="70"/>
        <end position="148"/>
    </location>
</feature>
<dbReference type="PANTHER" id="PTHR45138:SF9">
    <property type="entry name" value="DIGUANYLATE CYCLASE DGCM-RELATED"/>
    <property type="match status" value="1"/>
</dbReference>
<dbReference type="InterPro" id="IPR013656">
    <property type="entry name" value="PAS_4"/>
</dbReference>
<dbReference type="Pfam" id="PF13426">
    <property type="entry name" value="PAS_9"/>
    <property type="match status" value="1"/>
</dbReference>
<dbReference type="InterPro" id="IPR035965">
    <property type="entry name" value="PAS-like_dom_sf"/>
</dbReference>
<protein>
    <submittedName>
        <fullName evidence="3">Diguanylate cyclase</fullName>
    </submittedName>
</protein>
<dbReference type="InterPro" id="IPR050469">
    <property type="entry name" value="Diguanylate_Cyclase"/>
</dbReference>
<dbReference type="NCBIfam" id="TIGR00229">
    <property type="entry name" value="sensory_box"/>
    <property type="match status" value="1"/>
</dbReference>
<dbReference type="InterPro" id="IPR029016">
    <property type="entry name" value="GAF-like_dom_sf"/>
</dbReference>
<dbReference type="Pfam" id="PF00990">
    <property type="entry name" value="GGDEF"/>
    <property type="match status" value="1"/>
</dbReference>
<dbReference type="InterPro" id="IPR000160">
    <property type="entry name" value="GGDEF_dom"/>
</dbReference>
<dbReference type="AlphaFoldDB" id="A0A7C3VKE2"/>
<accession>A0A7C3VKE2</accession>
<dbReference type="SUPFAM" id="SSF55073">
    <property type="entry name" value="Nucleotide cyclase"/>
    <property type="match status" value="1"/>
</dbReference>
<evidence type="ECO:0000259" key="1">
    <source>
        <dbReference type="PROSITE" id="PS50112"/>
    </source>
</evidence>
<dbReference type="GO" id="GO:0052621">
    <property type="term" value="F:diguanylate cyclase activity"/>
    <property type="evidence" value="ECO:0007669"/>
    <property type="project" value="TreeGrafter"/>
</dbReference>
<dbReference type="GO" id="GO:0043709">
    <property type="term" value="P:cell adhesion involved in single-species biofilm formation"/>
    <property type="evidence" value="ECO:0007669"/>
    <property type="project" value="TreeGrafter"/>
</dbReference>
<sequence length="685" mass="77012">MTVLAGFWATRSLVKPKLNPAIDRQTRVGGREPSQNLDEKPGCLNRAFGQISHKLRHRLRENLPVQTQKNLHNHRQVIDSFGLSPDPMLLVTESGIFIDANDSFCELTGYKYEEIIGQQDLDVKIWENLEEREEIKKILQLVEVVRNQEIHYRKKSGLVGTALVSAKRLEWDGKWCLLVVAKDISDRMAEISHCQRAEAEIQMLLTINQAINEAKDFHQALGVVLRSVCETTGWHYGEAWVPSSDGTALECSPSWYCQRSSLPPEVIKAIVSFRTYSEALVFLPNEELPGRVWYRGQPQWVLDFSTDIEDSDIFLRADMAKRCGMNGAFGVPIFARPSHTTIDYQSSQTSNSPVKLLAVLVFFMLESRPEDEEYVNLVATVTAELGIVIQQKQGSAELRALFAAMTDIIVALDNQGCYVKIAPTNPEKTYRPVPNLIGKSLYEVFERQQADMFLKYLRQAMSTQQPVHFDYRLTVQGEEFWFASSMAPISEESALWVSRDVSDAARAQAALKKANQQLELLANLDGLTEVANRRRFDEYLSQNWQKMKEESSPLSLILCDVDYFKCYNDKYGHQAGDDCLKQIAKAINNAVSNGKNLVARYGGEEFAVILPATNMNGALAVAAAIRRKVALLNMLHEDSQVSPYVTLSMGVASLIPDGTSSAEQLILQADNALYKAKQQGRNRVC</sequence>
<dbReference type="Gene3D" id="3.30.450.20">
    <property type="entry name" value="PAS domain"/>
    <property type="match status" value="2"/>
</dbReference>
<feature type="domain" description="GGDEF" evidence="2">
    <location>
        <begin position="552"/>
        <end position="685"/>
    </location>
</feature>
<dbReference type="FunFam" id="3.30.70.270:FF:000001">
    <property type="entry name" value="Diguanylate cyclase domain protein"/>
    <property type="match status" value="1"/>
</dbReference>
<dbReference type="GO" id="GO:1902201">
    <property type="term" value="P:negative regulation of bacterial-type flagellum-dependent cell motility"/>
    <property type="evidence" value="ECO:0007669"/>
    <property type="project" value="TreeGrafter"/>
</dbReference>
<dbReference type="EMBL" id="DSPX01000251">
    <property type="protein sequence ID" value="HGG03634.1"/>
    <property type="molecule type" value="Genomic_DNA"/>
</dbReference>
<dbReference type="SUPFAM" id="SSF55781">
    <property type="entry name" value="GAF domain-like"/>
    <property type="match status" value="1"/>
</dbReference>
<proteinExistence type="predicted"/>
<dbReference type="CDD" id="cd00130">
    <property type="entry name" value="PAS"/>
    <property type="match status" value="2"/>
</dbReference>
<dbReference type="SMART" id="SM00091">
    <property type="entry name" value="PAS"/>
    <property type="match status" value="2"/>
</dbReference>
<dbReference type="Pfam" id="PF08448">
    <property type="entry name" value="PAS_4"/>
    <property type="match status" value="1"/>
</dbReference>